<sequence>MDNHDNSQLSRVAKRREEDKFKDNNNFWNKDRKELLNKILLGFVTAIVALFVIGATTFFIYAKSAPTLSENKLASAGNTVIYDADGDKIATLGTENRSYIKDSQIPQQLKDAVVSIEDRRFYKHHGVDPYRIVAAAFSNVTGSSAGLQGGSTLDQQLIKLSFFSTKRSDQTLKRKSQEAWLAMQMDRTYTKDQILGFYVNKVFMGNGTYGMQTAAKYYFNKSLSELNLAQTALIAGIPNAPSSYNPYSNPQLATQRRNEVLNAMVENEKISQAQANEAKQVPVTSGLVESHKQKTTTSKERIADPYLKEVVSEAKAKGYDPYQGSLKIYTNLDMDAQERLYDIVNTSNYVSFPTSTIQVASTIVDPNNGAVIAQIGGRNLGDVTFGLNRAVQTDRSSGSTAKPVMDYAPAIENLDWATYHALNDSRYNYPGTSTPLYNWDKSYKGNMTMRQALVQSRNVPAIRALDAVGLDRAKTFIGNLGYSTKDLTYANGIGLPSSTLQNAAAYAAFANGGTYYKPSYINKIQTADGQIKDFSNKGKRVMKASTAYMITDMLKQVITSSSGTGDAARISGLYQAGKTGTTAYPSDVSYKYPSNATMDSWFDGYTKNYSMSVWVGYDHQYTTPYYLTNESKLAQQIYRAMMSYLSQSVTNSDWQKPSDVYVRTVAGQRELYLAGSSAPTIFSRRSSSSSNRSSSSSTSSSEQDEDNRDDDSSEKTNESSDSNNQQSSATTNNSTSTSTSTSAATTPNSSAPAGGGQPNTPQTNGR</sequence>
<feature type="transmembrane region" description="Helical" evidence="15">
    <location>
        <begin position="39"/>
        <end position="62"/>
    </location>
</feature>
<feature type="compositionally biased region" description="Acidic residues" evidence="14">
    <location>
        <begin position="702"/>
        <end position="712"/>
    </location>
</feature>
<keyword evidence="5" id="KW-0328">Glycosyltransferase</keyword>
<evidence type="ECO:0000259" key="17">
    <source>
        <dbReference type="Pfam" id="PF00912"/>
    </source>
</evidence>
<dbReference type="InterPro" id="IPR036950">
    <property type="entry name" value="PBP_transglycosylase"/>
</dbReference>
<comment type="similarity">
    <text evidence="2">In the N-terminal section; belongs to the glycosyltransferase 51 family.</text>
</comment>
<feature type="compositionally biased region" description="Low complexity" evidence="14">
    <location>
        <begin position="683"/>
        <end position="701"/>
    </location>
</feature>
<evidence type="ECO:0000256" key="9">
    <source>
        <dbReference type="ARBA" id="ARBA00022984"/>
    </source>
</evidence>
<keyword evidence="15" id="KW-1133">Transmembrane helix</keyword>
<keyword evidence="4" id="KW-0645">Protease</keyword>
<dbReference type="PANTHER" id="PTHR32282">
    <property type="entry name" value="BINDING PROTEIN TRANSPEPTIDASE, PUTATIVE-RELATED"/>
    <property type="match status" value="1"/>
</dbReference>
<organism evidence="18 19">
    <name type="scientific">Ligilactobacillus hayakitensis DSM 18933 = JCM 14209</name>
    <dbReference type="NCBI Taxonomy" id="1423755"/>
    <lineage>
        <taxon>Bacteria</taxon>
        <taxon>Bacillati</taxon>
        <taxon>Bacillota</taxon>
        <taxon>Bacilli</taxon>
        <taxon>Lactobacillales</taxon>
        <taxon>Lactobacillaceae</taxon>
        <taxon>Ligilactobacillus</taxon>
    </lineage>
</organism>
<dbReference type="AlphaFoldDB" id="A0A0R1WMC9"/>
<dbReference type="InterPro" id="IPR001264">
    <property type="entry name" value="Glyco_trans_51"/>
</dbReference>
<evidence type="ECO:0000313" key="19">
    <source>
        <dbReference type="Proteomes" id="UP000051054"/>
    </source>
</evidence>
<dbReference type="InterPro" id="IPR023346">
    <property type="entry name" value="Lysozyme-like_dom_sf"/>
</dbReference>
<keyword evidence="6" id="KW-0808">Transferase</keyword>
<evidence type="ECO:0000256" key="3">
    <source>
        <dbReference type="ARBA" id="ARBA00022645"/>
    </source>
</evidence>
<dbReference type="STRING" id="1423755.FC40_GL000804"/>
<evidence type="ECO:0000256" key="8">
    <source>
        <dbReference type="ARBA" id="ARBA00022960"/>
    </source>
</evidence>
<keyword evidence="11" id="KW-0961">Cell wall biogenesis/degradation</keyword>
<evidence type="ECO:0000256" key="7">
    <source>
        <dbReference type="ARBA" id="ARBA00022801"/>
    </source>
</evidence>
<dbReference type="SUPFAM" id="SSF56601">
    <property type="entry name" value="beta-lactamase/transpeptidase-like"/>
    <property type="match status" value="1"/>
</dbReference>
<feature type="compositionally biased region" description="Low complexity" evidence="14">
    <location>
        <begin position="719"/>
        <end position="752"/>
    </location>
</feature>
<comment type="caution">
    <text evidence="18">The sequence shown here is derived from an EMBL/GenBank/DDBJ whole genome shotgun (WGS) entry which is preliminary data.</text>
</comment>
<gene>
    <name evidence="18" type="ORF">FC40_GL000804</name>
</gene>
<feature type="domain" description="Glycosyl transferase family 51" evidence="17">
    <location>
        <begin position="86"/>
        <end position="264"/>
    </location>
</feature>
<evidence type="ECO:0000256" key="15">
    <source>
        <dbReference type="SAM" id="Phobius"/>
    </source>
</evidence>
<evidence type="ECO:0000256" key="2">
    <source>
        <dbReference type="ARBA" id="ARBA00007739"/>
    </source>
</evidence>
<keyword evidence="7" id="KW-0378">Hydrolase</keyword>
<keyword evidence="8" id="KW-0133">Cell shape</keyword>
<dbReference type="GO" id="GO:0006508">
    <property type="term" value="P:proteolysis"/>
    <property type="evidence" value="ECO:0007669"/>
    <property type="project" value="UniProtKB-KW"/>
</dbReference>
<name>A0A0R1WMC9_9LACO</name>
<evidence type="ECO:0000256" key="13">
    <source>
        <dbReference type="ARBA" id="ARBA00049902"/>
    </source>
</evidence>
<dbReference type="Gene3D" id="1.10.3810.10">
    <property type="entry name" value="Biosynthetic peptidoglycan transglycosylase-like"/>
    <property type="match status" value="1"/>
</dbReference>
<accession>A0A0R1WMC9</accession>
<dbReference type="NCBIfam" id="TIGR02074">
    <property type="entry name" value="PBP_1a_fam"/>
    <property type="match status" value="1"/>
</dbReference>
<keyword evidence="9" id="KW-0573">Peptidoglycan synthesis</keyword>
<dbReference type="InterPro" id="IPR001460">
    <property type="entry name" value="PCN-bd_Tpept"/>
</dbReference>
<dbReference type="Gene3D" id="3.40.710.10">
    <property type="entry name" value="DD-peptidase/beta-lactamase superfamily"/>
    <property type="match status" value="1"/>
</dbReference>
<proteinExistence type="inferred from homology"/>
<dbReference type="Proteomes" id="UP000051054">
    <property type="component" value="Unassembled WGS sequence"/>
</dbReference>
<protein>
    <submittedName>
        <fullName evidence="18">Multimodular transpeptidase-transglycosylase pbp 1a</fullName>
    </submittedName>
</protein>
<evidence type="ECO:0000256" key="4">
    <source>
        <dbReference type="ARBA" id="ARBA00022670"/>
    </source>
</evidence>
<evidence type="ECO:0000256" key="11">
    <source>
        <dbReference type="ARBA" id="ARBA00023316"/>
    </source>
</evidence>
<evidence type="ECO:0000256" key="10">
    <source>
        <dbReference type="ARBA" id="ARBA00023268"/>
    </source>
</evidence>
<dbReference type="SUPFAM" id="SSF53955">
    <property type="entry name" value="Lysozyme-like"/>
    <property type="match status" value="1"/>
</dbReference>
<dbReference type="EMBL" id="AZGD01000090">
    <property type="protein sequence ID" value="KRM19015.1"/>
    <property type="molecule type" value="Genomic_DNA"/>
</dbReference>
<comment type="catalytic activity">
    <reaction evidence="12">
        <text>Preferential cleavage: (Ac)2-L-Lys-D-Ala-|-D-Ala. Also transpeptidation of peptidyl-alanyl moieties that are N-acyl substituents of D-alanine.</text>
        <dbReference type="EC" id="3.4.16.4"/>
    </reaction>
</comment>
<dbReference type="RefSeq" id="WP_025022017.1">
    <property type="nucleotide sequence ID" value="NZ_AZGD01000090.1"/>
</dbReference>
<evidence type="ECO:0000256" key="14">
    <source>
        <dbReference type="SAM" id="MobiDB-lite"/>
    </source>
</evidence>
<dbReference type="Pfam" id="PF00905">
    <property type="entry name" value="Transpeptidase"/>
    <property type="match status" value="1"/>
</dbReference>
<dbReference type="GO" id="GO:0009252">
    <property type="term" value="P:peptidoglycan biosynthetic process"/>
    <property type="evidence" value="ECO:0007669"/>
    <property type="project" value="UniProtKB-KW"/>
</dbReference>
<feature type="domain" description="Penicillin-binding protein transpeptidase" evidence="16">
    <location>
        <begin position="362"/>
        <end position="642"/>
    </location>
</feature>
<dbReference type="GO" id="GO:0071555">
    <property type="term" value="P:cell wall organization"/>
    <property type="evidence" value="ECO:0007669"/>
    <property type="project" value="UniProtKB-KW"/>
</dbReference>
<dbReference type="GO" id="GO:0008658">
    <property type="term" value="F:penicillin binding"/>
    <property type="evidence" value="ECO:0007669"/>
    <property type="project" value="InterPro"/>
</dbReference>
<evidence type="ECO:0000256" key="6">
    <source>
        <dbReference type="ARBA" id="ARBA00022679"/>
    </source>
</evidence>
<dbReference type="PATRIC" id="fig|1423755.3.peg.858"/>
<reference evidence="18 19" key="1">
    <citation type="journal article" date="2015" name="Genome Announc.">
        <title>Expanding the biotechnology potential of lactobacilli through comparative genomics of 213 strains and associated genera.</title>
        <authorList>
            <person name="Sun Z."/>
            <person name="Harris H.M."/>
            <person name="McCann A."/>
            <person name="Guo C."/>
            <person name="Argimon S."/>
            <person name="Zhang W."/>
            <person name="Yang X."/>
            <person name="Jeffery I.B."/>
            <person name="Cooney J.C."/>
            <person name="Kagawa T.F."/>
            <person name="Liu W."/>
            <person name="Song Y."/>
            <person name="Salvetti E."/>
            <person name="Wrobel A."/>
            <person name="Rasinkangas P."/>
            <person name="Parkhill J."/>
            <person name="Rea M.C."/>
            <person name="O'Sullivan O."/>
            <person name="Ritari J."/>
            <person name="Douillard F.P."/>
            <person name="Paul Ross R."/>
            <person name="Yang R."/>
            <person name="Briner A.E."/>
            <person name="Felis G.E."/>
            <person name="de Vos W.M."/>
            <person name="Barrangou R."/>
            <person name="Klaenhammer T.R."/>
            <person name="Caufield P.W."/>
            <person name="Cui Y."/>
            <person name="Zhang H."/>
            <person name="O'Toole P.W."/>
        </authorList>
    </citation>
    <scope>NUCLEOTIDE SEQUENCE [LARGE SCALE GENOMIC DNA]</scope>
    <source>
        <strain evidence="18 19">DSM 18933</strain>
    </source>
</reference>
<dbReference type="GO" id="GO:0008955">
    <property type="term" value="F:peptidoglycan glycosyltransferase activity"/>
    <property type="evidence" value="ECO:0007669"/>
    <property type="project" value="UniProtKB-EC"/>
</dbReference>
<comment type="catalytic activity">
    <reaction evidence="13">
        <text>[GlcNAc-(1-&gt;4)-Mur2Ac(oyl-L-Ala-gamma-D-Glu-L-Lys-D-Ala-D-Ala)](n)-di-trans,octa-cis-undecaprenyl diphosphate + beta-D-GlcNAc-(1-&gt;4)-Mur2Ac(oyl-L-Ala-gamma-D-Glu-L-Lys-D-Ala-D-Ala)-di-trans,octa-cis-undecaprenyl diphosphate = [GlcNAc-(1-&gt;4)-Mur2Ac(oyl-L-Ala-gamma-D-Glu-L-Lys-D-Ala-D-Ala)](n+1)-di-trans,octa-cis-undecaprenyl diphosphate + di-trans,octa-cis-undecaprenyl diphosphate + H(+)</text>
        <dbReference type="Rhea" id="RHEA:23708"/>
        <dbReference type="Rhea" id="RHEA-COMP:9602"/>
        <dbReference type="Rhea" id="RHEA-COMP:9603"/>
        <dbReference type="ChEBI" id="CHEBI:15378"/>
        <dbReference type="ChEBI" id="CHEBI:58405"/>
        <dbReference type="ChEBI" id="CHEBI:60033"/>
        <dbReference type="ChEBI" id="CHEBI:78435"/>
        <dbReference type="EC" id="2.4.99.28"/>
    </reaction>
</comment>
<dbReference type="InterPro" id="IPR050396">
    <property type="entry name" value="Glycosyltr_51/Transpeptidase"/>
</dbReference>
<keyword evidence="19" id="KW-1185">Reference proteome</keyword>
<evidence type="ECO:0000256" key="1">
    <source>
        <dbReference type="ARBA" id="ARBA00007090"/>
    </source>
</evidence>
<evidence type="ECO:0000256" key="5">
    <source>
        <dbReference type="ARBA" id="ARBA00022676"/>
    </source>
</evidence>
<evidence type="ECO:0000256" key="12">
    <source>
        <dbReference type="ARBA" id="ARBA00034000"/>
    </source>
</evidence>
<dbReference type="Pfam" id="PF00912">
    <property type="entry name" value="Transgly"/>
    <property type="match status" value="1"/>
</dbReference>
<evidence type="ECO:0000259" key="16">
    <source>
        <dbReference type="Pfam" id="PF00905"/>
    </source>
</evidence>
<dbReference type="FunFam" id="1.10.3810.10:FF:000001">
    <property type="entry name" value="Penicillin-binding protein 1A"/>
    <property type="match status" value="1"/>
</dbReference>
<keyword evidence="3" id="KW-0121">Carboxypeptidase</keyword>
<dbReference type="GO" id="GO:0009002">
    <property type="term" value="F:serine-type D-Ala-D-Ala carboxypeptidase activity"/>
    <property type="evidence" value="ECO:0007669"/>
    <property type="project" value="UniProtKB-EC"/>
</dbReference>
<keyword evidence="15" id="KW-0812">Transmembrane</keyword>
<keyword evidence="15" id="KW-0472">Membrane</keyword>
<dbReference type="GO" id="GO:0030288">
    <property type="term" value="C:outer membrane-bounded periplasmic space"/>
    <property type="evidence" value="ECO:0007669"/>
    <property type="project" value="TreeGrafter"/>
</dbReference>
<dbReference type="eggNOG" id="COG0744">
    <property type="taxonomic scope" value="Bacteria"/>
</dbReference>
<dbReference type="OrthoDB" id="9766909at2"/>
<dbReference type="PANTHER" id="PTHR32282:SF29">
    <property type="entry name" value="PENICILLIN-BINDING PROTEIN 1A"/>
    <property type="match status" value="1"/>
</dbReference>
<dbReference type="InterPro" id="IPR012338">
    <property type="entry name" value="Beta-lactam/transpept-like"/>
</dbReference>
<comment type="similarity">
    <text evidence="1">In the C-terminal section; belongs to the transpeptidase family.</text>
</comment>
<evidence type="ECO:0000313" key="18">
    <source>
        <dbReference type="EMBL" id="KRM19015.1"/>
    </source>
</evidence>
<keyword evidence="10" id="KW-0511">Multifunctional enzyme</keyword>
<dbReference type="GO" id="GO:0008360">
    <property type="term" value="P:regulation of cell shape"/>
    <property type="evidence" value="ECO:0007669"/>
    <property type="project" value="UniProtKB-KW"/>
</dbReference>
<feature type="region of interest" description="Disordered" evidence="14">
    <location>
        <begin position="681"/>
        <end position="766"/>
    </location>
</feature>